<evidence type="ECO:0000313" key="3">
    <source>
        <dbReference type="Proteomes" id="UP000638981"/>
    </source>
</evidence>
<organism evidence="2 3">
    <name type="scientific">Neogemmobacter tilapiae</name>
    <dbReference type="NCBI Taxonomy" id="875041"/>
    <lineage>
        <taxon>Bacteria</taxon>
        <taxon>Pseudomonadati</taxon>
        <taxon>Pseudomonadota</taxon>
        <taxon>Alphaproteobacteria</taxon>
        <taxon>Rhodobacterales</taxon>
        <taxon>Paracoccaceae</taxon>
        <taxon>Neogemmobacter</taxon>
    </lineage>
</organism>
<accession>A0A918WKX9</accession>
<keyword evidence="3" id="KW-1185">Reference proteome</keyword>
<evidence type="ECO:0000256" key="1">
    <source>
        <dbReference type="SAM" id="MobiDB-lite"/>
    </source>
</evidence>
<reference evidence="2" key="2">
    <citation type="submission" date="2020-09" db="EMBL/GenBank/DDBJ databases">
        <authorList>
            <person name="Sun Q."/>
            <person name="Kim S."/>
        </authorList>
    </citation>
    <scope>NUCLEOTIDE SEQUENCE</scope>
    <source>
        <strain evidence="2">KCTC 23310</strain>
    </source>
</reference>
<dbReference type="Proteomes" id="UP000638981">
    <property type="component" value="Unassembled WGS sequence"/>
</dbReference>
<dbReference type="AlphaFoldDB" id="A0A918WKX9"/>
<proteinExistence type="predicted"/>
<evidence type="ECO:0000313" key="2">
    <source>
        <dbReference type="EMBL" id="GHC52417.1"/>
    </source>
</evidence>
<gene>
    <name evidence="2" type="ORF">GCM10007315_13620</name>
</gene>
<feature type="region of interest" description="Disordered" evidence="1">
    <location>
        <begin position="85"/>
        <end position="106"/>
    </location>
</feature>
<dbReference type="CDD" id="cd04301">
    <property type="entry name" value="NAT_SF"/>
    <property type="match status" value="1"/>
</dbReference>
<reference evidence="2" key="1">
    <citation type="journal article" date="2014" name="Int. J. Syst. Evol. Microbiol.">
        <title>Complete genome sequence of Corynebacterium casei LMG S-19264T (=DSM 44701T), isolated from a smear-ripened cheese.</title>
        <authorList>
            <consortium name="US DOE Joint Genome Institute (JGI-PGF)"/>
            <person name="Walter F."/>
            <person name="Albersmeier A."/>
            <person name="Kalinowski J."/>
            <person name="Ruckert C."/>
        </authorList>
    </citation>
    <scope>NUCLEOTIDE SEQUENCE</scope>
    <source>
        <strain evidence="2">KCTC 23310</strain>
    </source>
</reference>
<name>A0A918WKX9_9RHOB</name>
<sequence>MLQPYTCKNGEVVQIAIDEDDSYEAKVFGPNGEKIGGMVFHLYEDYDTYLKLTWMYLDVNNPRWKRQGIGREILLRVKAASDLPITASSNDGQRRDDGSHLTGDGPAFVAKMRQDGIIANDHT</sequence>
<comment type="caution">
    <text evidence="2">The sequence shown here is derived from an EMBL/GenBank/DDBJ whole genome shotgun (WGS) entry which is preliminary data.</text>
</comment>
<dbReference type="EMBL" id="BMYJ01000004">
    <property type="protein sequence ID" value="GHC52417.1"/>
    <property type="molecule type" value="Genomic_DNA"/>
</dbReference>
<protein>
    <submittedName>
        <fullName evidence="2">Uncharacterized protein</fullName>
    </submittedName>
</protein>